<accession>A0A067SNK2</accession>
<dbReference type="CDD" id="cd07501">
    <property type="entry name" value="HAD_MDP-1_like"/>
    <property type="match status" value="1"/>
</dbReference>
<dbReference type="PANTHER" id="PTHR17901:SF14">
    <property type="entry name" value="MAGNESIUM-DEPENDENT PHOSPHATASE 1"/>
    <property type="match status" value="1"/>
</dbReference>
<reference evidence="2" key="1">
    <citation type="journal article" date="2014" name="Proc. Natl. Acad. Sci. U.S.A.">
        <title>Extensive sampling of basidiomycete genomes demonstrates inadequacy of the white-rot/brown-rot paradigm for wood decay fungi.</title>
        <authorList>
            <person name="Riley R."/>
            <person name="Salamov A.A."/>
            <person name="Brown D.W."/>
            <person name="Nagy L.G."/>
            <person name="Floudas D."/>
            <person name="Held B.W."/>
            <person name="Levasseur A."/>
            <person name="Lombard V."/>
            <person name="Morin E."/>
            <person name="Otillar R."/>
            <person name="Lindquist E.A."/>
            <person name="Sun H."/>
            <person name="LaButti K.M."/>
            <person name="Schmutz J."/>
            <person name="Jabbour D."/>
            <person name="Luo H."/>
            <person name="Baker S.E."/>
            <person name="Pisabarro A.G."/>
            <person name="Walton J.D."/>
            <person name="Blanchette R.A."/>
            <person name="Henrissat B."/>
            <person name="Martin F."/>
            <person name="Cullen D."/>
            <person name="Hibbett D.S."/>
            <person name="Grigoriev I.V."/>
        </authorList>
    </citation>
    <scope>NUCLEOTIDE SEQUENCE [LARGE SCALE GENOMIC DNA]</scope>
    <source>
        <strain evidence="2">CBS 339.88</strain>
    </source>
</reference>
<dbReference type="InterPro" id="IPR036412">
    <property type="entry name" value="HAD-like_sf"/>
</dbReference>
<dbReference type="InterPro" id="IPR035679">
    <property type="entry name" value="MDP-1_euk"/>
</dbReference>
<dbReference type="SFLD" id="SFLDG01129">
    <property type="entry name" value="C1.5:_HAD__Beta-PGM__Phosphata"/>
    <property type="match status" value="1"/>
</dbReference>
<dbReference type="OrthoDB" id="2865258at2759"/>
<gene>
    <name evidence="1" type="ORF">GALMADRAFT_229581</name>
</gene>
<dbReference type="NCBIfam" id="TIGR01685">
    <property type="entry name" value="MDP-1"/>
    <property type="match status" value="1"/>
</dbReference>
<dbReference type="SFLD" id="SFLDS00003">
    <property type="entry name" value="Haloacid_Dehalogenase"/>
    <property type="match status" value="1"/>
</dbReference>
<dbReference type="AlphaFoldDB" id="A0A067SNK2"/>
<dbReference type="Pfam" id="PF12689">
    <property type="entry name" value="Acid_PPase"/>
    <property type="match status" value="1"/>
</dbReference>
<keyword evidence="2" id="KW-1185">Reference proteome</keyword>
<dbReference type="SUPFAM" id="SSF56784">
    <property type="entry name" value="HAD-like"/>
    <property type="match status" value="1"/>
</dbReference>
<dbReference type="InterPro" id="IPR023214">
    <property type="entry name" value="HAD_sf"/>
</dbReference>
<organism evidence="1 2">
    <name type="scientific">Galerina marginata (strain CBS 339.88)</name>
    <dbReference type="NCBI Taxonomy" id="685588"/>
    <lineage>
        <taxon>Eukaryota</taxon>
        <taxon>Fungi</taxon>
        <taxon>Dikarya</taxon>
        <taxon>Basidiomycota</taxon>
        <taxon>Agaricomycotina</taxon>
        <taxon>Agaricomycetes</taxon>
        <taxon>Agaricomycetidae</taxon>
        <taxon>Agaricales</taxon>
        <taxon>Agaricineae</taxon>
        <taxon>Strophariaceae</taxon>
        <taxon>Galerina</taxon>
    </lineage>
</organism>
<dbReference type="SFLD" id="SFLDG01131">
    <property type="entry name" value="C1.5.2:_MDP_Like"/>
    <property type="match status" value="1"/>
</dbReference>
<sequence>MPPARSSVSSEAYPRLVALDLDYTLWDLWIDTHVTGPLRRHENTVNQVLDKYGEQISFYKDVPDILHGIRSRSLRVNDDEEDRKVVIAACSRTHAPDLANQCLRLLLVPPSVDAEQSIHKPTAAIEFFDELEIYPGSKIKHFKALHQRTGIPYSEMVFFDDEQRNSEVGKLGVTFQHVPRGLTRQIFDHGLKEWRRRQSSE</sequence>
<dbReference type="InterPro" id="IPR010036">
    <property type="entry name" value="MDP_1_eu_arc"/>
</dbReference>
<dbReference type="STRING" id="685588.A0A067SNK2"/>
<protein>
    <recommendedName>
        <fullName evidence="3">Magnesium-dependent phosphatase-1</fullName>
    </recommendedName>
</protein>
<dbReference type="Gene3D" id="3.40.50.1000">
    <property type="entry name" value="HAD superfamily/HAD-like"/>
    <property type="match status" value="1"/>
</dbReference>
<name>A0A067SNK2_GALM3</name>
<dbReference type="GO" id="GO:0003993">
    <property type="term" value="F:acid phosphatase activity"/>
    <property type="evidence" value="ECO:0007669"/>
    <property type="project" value="TreeGrafter"/>
</dbReference>
<dbReference type="Proteomes" id="UP000027222">
    <property type="component" value="Unassembled WGS sequence"/>
</dbReference>
<dbReference type="HOGENOM" id="CLU_071162_0_0_1"/>
<evidence type="ECO:0000313" key="2">
    <source>
        <dbReference type="Proteomes" id="UP000027222"/>
    </source>
</evidence>
<evidence type="ECO:0000313" key="1">
    <source>
        <dbReference type="EMBL" id="KDR71622.1"/>
    </source>
</evidence>
<dbReference type="PANTHER" id="PTHR17901">
    <property type="entry name" value="MAGNESIUM-DEPENDENT PHOSPHATASE 1 MDP1"/>
    <property type="match status" value="1"/>
</dbReference>
<proteinExistence type="predicted"/>
<evidence type="ECO:0008006" key="3">
    <source>
        <dbReference type="Google" id="ProtNLM"/>
    </source>
</evidence>
<dbReference type="EMBL" id="KL142392">
    <property type="protein sequence ID" value="KDR71622.1"/>
    <property type="molecule type" value="Genomic_DNA"/>
</dbReference>